<accession>A0A0H2X7I5</accession>
<dbReference type="Gene3D" id="3.40.50.2300">
    <property type="match status" value="1"/>
</dbReference>
<sequence>MPAPIERLMLVVDDDAGLREIAMLLLVDKGYGVVAAADAQEALELIDAHPAIELLFTDLQMPGLLDGYGLIAYLRADGNNLPAILTSGLGSSPKGLPPRTAFLSKPYTCRNLVQNIEAFVSH</sequence>
<dbReference type="EMBL" id="CP000050">
    <property type="protein sequence ID" value="AAY49186.1"/>
    <property type="molecule type" value="Genomic_DNA"/>
</dbReference>
<dbReference type="GO" id="GO:0000160">
    <property type="term" value="P:phosphorelay signal transduction system"/>
    <property type="evidence" value="ECO:0007669"/>
    <property type="project" value="InterPro"/>
</dbReference>
<evidence type="ECO:0000256" key="1">
    <source>
        <dbReference type="ARBA" id="ARBA00022553"/>
    </source>
</evidence>
<evidence type="ECO:0000313" key="4">
    <source>
        <dbReference type="EMBL" id="AAY49186.1"/>
    </source>
</evidence>
<proteinExistence type="predicted"/>
<organism evidence="4 5">
    <name type="scientific">Xanthomonas campestris pv. campestris (strain 8004)</name>
    <dbReference type="NCBI Taxonomy" id="314565"/>
    <lineage>
        <taxon>Bacteria</taxon>
        <taxon>Pseudomonadati</taxon>
        <taxon>Pseudomonadota</taxon>
        <taxon>Gammaproteobacteria</taxon>
        <taxon>Lysobacterales</taxon>
        <taxon>Lysobacteraceae</taxon>
        <taxon>Xanthomonas</taxon>
    </lineage>
</organism>
<dbReference type="SMART" id="SM00448">
    <property type="entry name" value="REC"/>
    <property type="match status" value="1"/>
</dbReference>
<evidence type="ECO:0000313" key="5">
    <source>
        <dbReference type="Proteomes" id="UP000000420"/>
    </source>
</evidence>
<dbReference type="InterPro" id="IPR050595">
    <property type="entry name" value="Bact_response_regulator"/>
</dbReference>
<name>A0A0H2X7I5_XANC8</name>
<keyword evidence="1 2" id="KW-0597">Phosphoprotein</keyword>
<evidence type="ECO:0000259" key="3">
    <source>
        <dbReference type="PROSITE" id="PS50110"/>
    </source>
</evidence>
<feature type="domain" description="Response regulatory" evidence="3">
    <location>
        <begin position="8"/>
        <end position="120"/>
    </location>
</feature>
<dbReference type="AlphaFoldDB" id="A0A0H2X7I5"/>
<dbReference type="RefSeq" id="WP_011037216.1">
    <property type="nucleotide sequence ID" value="NC_007086.1"/>
</dbReference>
<dbReference type="HOGENOM" id="CLU_000445_69_8_6"/>
<protein>
    <submittedName>
        <fullName evidence="4">Single-domain response regulator</fullName>
    </submittedName>
</protein>
<dbReference type="SUPFAM" id="SSF52172">
    <property type="entry name" value="CheY-like"/>
    <property type="match status" value="1"/>
</dbReference>
<dbReference type="PROSITE" id="PS50110">
    <property type="entry name" value="RESPONSE_REGULATORY"/>
    <property type="match status" value="1"/>
</dbReference>
<dbReference type="InterPro" id="IPR011006">
    <property type="entry name" value="CheY-like_superfamily"/>
</dbReference>
<evidence type="ECO:0000256" key="2">
    <source>
        <dbReference type="PROSITE-ProRule" id="PRU00169"/>
    </source>
</evidence>
<gene>
    <name evidence="4" type="ordered locus">XC_2130</name>
</gene>
<feature type="modified residue" description="4-aspartylphosphate" evidence="2">
    <location>
        <position position="58"/>
    </location>
</feature>
<dbReference type="PANTHER" id="PTHR44591:SF18">
    <property type="entry name" value="REGULATORY PROTEIN"/>
    <property type="match status" value="1"/>
</dbReference>
<dbReference type="Pfam" id="PF00072">
    <property type="entry name" value="Response_reg"/>
    <property type="match status" value="1"/>
</dbReference>
<reference evidence="4 5" key="1">
    <citation type="journal article" date="2005" name="Genome Res.">
        <title>Comparative and functional genomic analyses of the pathogenicity of phytopathogen Xanthomonas campestris pv. campestris.</title>
        <authorList>
            <person name="Qian W."/>
            <person name="Jia Y."/>
            <person name="Ren S.X."/>
            <person name="He Y.Q."/>
            <person name="Feng J.X."/>
            <person name="Lu L.F."/>
            <person name="Sun Q."/>
            <person name="Ying G."/>
            <person name="Tang D.J."/>
            <person name="Tang H."/>
            <person name="Wu W."/>
            <person name="Hao P."/>
            <person name="Wang L."/>
            <person name="Jiang B.L."/>
            <person name="Zeng S."/>
            <person name="Gu W.Y."/>
            <person name="Lu G."/>
            <person name="Rong L."/>
            <person name="Tian Y."/>
            <person name="Yao Z."/>
            <person name="Fu G."/>
            <person name="Chen B."/>
            <person name="Fang R."/>
            <person name="Qiang B."/>
            <person name="Chen Z."/>
            <person name="Zhao G.P."/>
            <person name="Tang J.L."/>
            <person name="He C."/>
        </authorList>
    </citation>
    <scope>NUCLEOTIDE SEQUENCE [LARGE SCALE GENOMIC DNA]</scope>
    <source>
        <strain evidence="4 5">8004</strain>
    </source>
</reference>
<dbReference type="PANTHER" id="PTHR44591">
    <property type="entry name" value="STRESS RESPONSE REGULATOR PROTEIN 1"/>
    <property type="match status" value="1"/>
</dbReference>
<dbReference type="KEGG" id="xcb:XC_2130"/>
<dbReference type="Proteomes" id="UP000000420">
    <property type="component" value="Chromosome"/>
</dbReference>
<dbReference type="InterPro" id="IPR001789">
    <property type="entry name" value="Sig_transdc_resp-reg_receiver"/>
</dbReference>